<dbReference type="AlphaFoldDB" id="L8WV10"/>
<comment type="caution">
    <text evidence="1">The sequence shown here is derived from an EMBL/GenBank/DDBJ whole genome shotgun (WGS) entry which is preliminary data.</text>
</comment>
<accession>L8WV10</accession>
<evidence type="ECO:0000313" key="2">
    <source>
        <dbReference type="Proteomes" id="UP000011668"/>
    </source>
</evidence>
<gene>
    <name evidence="1" type="ORF">AG1IA_05791</name>
</gene>
<name>L8WV10_THACA</name>
<reference evidence="1 2" key="1">
    <citation type="journal article" date="2013" name="Nat. Commun.">
        <title>The evolution and pathogenic mechanisms of the rice sheath blight pathogen.</title>
        <authorList>
            <person name="Zheng A."/>
            <person name="Lin R."/>
            <person name="Xu L."/>
            <person name="Qin P."/>
            <person name="Tang C."/>
            <person name="Ai P."/>
            <person name="Zhang D."/>
            <person name="Liu Y."/>
            <person name="Sun Z."/>
            <person name="Feng H."/>
            <person name="Wang Y."/>
            <person name="Chen Y."/>
            <person name="Liang X."/>
            <person name="Fu R."/>
            <person name="Li Q."/>
            <person name="Zhang J."/>
            <person name="Yu X."/>
            <person name="Xie Z."/>
            <person name="Ding L."/>
            <person name="Guan P."/>
            <person name="Tang J."/>
            <person name="Liang Y."/>
            <person name="Wang S."/>
            <person name="Deng Q."/>
            <person name="Li S."/>
            <person name="Zhu J."/>
            <person name="Wang L."/>
            <person name="Liu H."/>
            <person name="Li P."/>
        </authorList>
    </citation>
    <scope>NUCLEOTIDE SEQUENCE [LARGE SCALE GENOMIC DNA]</scope>
    <source>
        <strain evidence="2">AG-1 IA</strain>
    </source>
</reference>
<sequence length="69" mass="7426">MTIEVVEAKCGNKAGEERSALGELGLEVLEMTARLECLSVSVLLLALDSRRLACTAVGMLRVALQRCPH</sequence>
<evidence type="ECO:0000313" key="1">
    <source>
        <dbReference type="EMBL" id="ELU40179.1"/>
    </source>
</evidence>
<protein>
    <submittedName>
        <fullName evidence="1">Uncharacterized protein</fullName>
    </submittedName>
</protein>
<keyword evidence="2" id="KW-1185">Reference proteome</keyword>
<organism evidence="1 2">
    <name type="scientific">Thanatephorus cucumeris (strain AG1-IA)</name>
    <name type="common">Rice sheath blight fungus</name>
    <name type="synonym">Rhizoctonia solani</name>
    <dbReference type="NCBI Taxonomy" id="983506"/>
    <lineage>
        <taxon>Eukaryota</taxon>
        <taxon>Fungi</taxon>
        <taxon>Dikarya</taxon>
        <taxon>Basidiomycota</taxon>
        <taxon>Agaricomycotina</taxon>
        <taxon>Agaricomycetes</taxon>
        <taxon>Cantharellales</taxon>
        <taxon>Ceratobasidiaceae</taxon>
        <taxon>Rhizoctonia</taxon>
        <taxon>Rhizoctonia solani AG-1</taxon>
    </lineage>
</organism>
<dbReference type="EMBL" id="AFRT01001499">
    <property type="protein sequence ID" value="ELU40179.1"/>
    <property type="molecule type" value="Genomic_DNA"/>
</dbReference>
<dbReference type="HOGENOM" id="CLU_2777657_0_0_1"/>
<proteinExistence type="predicted"/>
<dbReference type="Proteomes" id="UP000011668">
    <property type="component" value="Unassembled WGS sequence"/>
</dbReference>